<protein>
    <submittedName>
        <fullName evidence="1">Uncharacterized protein</fullName>
    </submittedName>
</protein>
<dbReference type="EMBL" id="AGQV01000001">
    <property type="protein sequence ID" value="EHH68861.1"/>
    <property type="molecule type" value="Genomic_DNA"/>
</dbReference>
<evidence type="ECO:0000313" key="1">
    <source>
        <dbReference type="EMBL" id="EHH68861.1"/>
    </source>
</evidence>
<dbReference type="Proteomes" id="UP000004949">
    <property type="component" value="Unassembled WGS sequence"/>
</dbReference>
<accession>G6XFA3</accession>
<keyword evidence="2" id="KW-1185">Reference proteome</keyword>
<proteinExistence type="predicted"/>
<gene>
    <name evidence="1" type="ORF">GMO_01680</name>
</gene>
<sequence>MIAHTADDVESHVQHAGMVFLTAGSESVRCSVSRDDCV</sequence>
<dbReference type="PATRIC" id="fig|1088869.3.peg.168"/>
<comment type="caution">
    <text evidence="1">The sequence shown here is derived from an EMBL/GenBank/DDBJ whole genome shotgun (WGS) entry which is preliminary data.</text>
</comment>
<reference evidence="1 2" key="1">
    <citation type="submission" date="2011-10" db="EMBL/GenBank/DDBJ databases">
        <title>Genome sequence of Gluconobacter morbifer G707, isolated from Drosophila gut.</title>
        <authorList>
            <person name="Lee W.-J."/>
            <person name="Kim E.-K."/>
        </authorList>
    </citation>
    <scope>NUCLEOTIDE SEQUENCE [LARGE SCALE GENOMIC DNA]</scope>
    <source>
        <strain evidence="1 2">G707</strain>
    </source>
</reference>
<name>G6XFA3_9PROT</name>
<dbReference type="STRING" id="1088869.GMO_01680"/>
<evidence type="ECO:0000313" key="2">
    <source>
        <dbReference type="Proteomes" id="UP000004949"/>
    </source>
</evidence>
<organism evidence="1 2">
    <name type="scientific">Gluconobacter morbifer G707</name>
    <dbReference type="NCBI Taxonomy" id="1088869"/>
    <lineage>
        <taxon>Bacteria</taxon>
        <taxon>Pseudomonadati</taxon>
        <taxon>Pseudomonadota</taxon>
        <taxon>Alphaproteobacteria</taxon>
        <taxon>Acetobacterales</taxon>
        <taxon>Acetobacteraceae</taxon>
        <taxon>Gluconobacter</taxon>
    </lineage>
</organism>
<dbReference type="AlphaFoldDB" id="G6XFA3"/>